<dbReference type="EMBL" id="AP024423">
    <property type="protein sequence ID" value="BCR92292.1"/>
    <property type="molecule type" value="Genomic_DNA"/>
</dbReference>
<evidence type="ECO:0000313" key="2">
    <source>
        <dbReference type="Proteomes" id="UP000637239"/>
    </source>
</evidence>
<keyword evidence="2" id="KW-1185">Reference proteome</keyword>
<evidence type="ECO:0008006" key="3">
    <source>
        <dbReference type="Google" id="ProtNLM"/>
    </source>
</evidence>
<dbReference type="RefSeq" id="XP_043140805.1">
    <property type="nucleotide sequence ID" value="XM_043283536.1"/>
</dbReference>
<dbReference type="AlphaFoldDB" id="A0A7R7VWY6"/>
<proteinExistence type="predicted"/>
<reference evidence="1" key="1">
    <citation type="submission" date="2021-01" db="EMBL/GenBank/DDBJ databases">
        <authorList>
            <consortium name="Aspergillus chevalieri M1 genome sequencing consortium"/>
            <person name="Kazuki M."/>
            <person name="Futagami T."/>
        </authorList>
    </citation>
    <scope>NUCLEOTIDE SEQUENCE</scope>
    <source>
        <strain evidence="1">M1</strain>
    </source>
</reference>
<dbReference type="CDD" id="cd12148">
    <property type="entry name" value="fungal_TF_MHR"/>
    <property type="match status" value="1"/>
</dbReference>
<evidence type="ECO:0000313" key="1">
    <source>
        <dbReference type="EMBL" id="BCR92292.1"/>
    </source>
</evidence>
<dbReference type="KEGG" id="ache:ACHE_80192A"/>
<accession>A0A7R7VWY6</accession>
<dbReference type="GeneID" id="66986641"/>
<reference evidence="1" key="2">
    <citation type="submission" date="2021-02" db="EMBL/GenBank/DDBJ databases">
        <title>Aspergillus chevalieri M1 genome sequence.</title>
        <authorList>
            <person name="Kadooka C."/>
            <person name="Mori K."/>
            <person name="Futagami T."/>
        </authorList>
    </citation>
    <scope>NUCLEOTIDE SEQUENCE</scope>
    <source>
        <strain evidence="1">M1</strain>
    </source>
</reference>
<sequence>MSFSSETTFDEYCANFSGQNSRWETFGLFFTAVCRASVDLAYAEPLYGSEQQRRKIQKLTLSYSDRCLDLCLPLDCMNDLQLVLQYENFISHSQVDGDQSYLSWRKLGDVAASLFALGYHQQQTETFRAAPHFLRNLRQTAFCRTYSADKNVSIFLGRPPRIIRKFCHFCLPGKHIQSAQEASRKTAVWDPAEKPDFITDSRWAALCAILKEDLLDLFTEENYDERVRQARLIKADAHAQWNAVPESYRLECSLKACDRRPVERDFMVNMKLAYLHVQFLLGLALLRPITTNPDPELFSISMDMLSLVVESIMLKDQIINSGTSLVWKVAYYGLSAAGLISLTLVNRSFATETLQTSMSKVFQDLSILVGEIERGTLVYIDSPNYALLTSATQTIKSLLERMVFPSHNMTTASGNQPVLIESEQVAALDEDDGTWGLWDNNSLQDFEINFWHNLAGHPFLNH</sequence>
<dbReference type="Proteomes" id="UP000637239">
    <property type="component" value="Chromosome 8"/>
</dbReference>
<gene>
    <name evidence="1" type="ORF">ACHE_80192A</name>
</gene>
<protein>
    <recommendedName>
        <fullName evidence="3">Transcription factor domain-containing protein</fullName>
    </recommendedName>
</protein>
<name>A0A7R7VWY6_ASPCH</name>
<organism evidence="1 2">
    <name type="scientific">Aspergillus chevalieri</name>
    <name type="common">Eurotium chevalieri</name>
    <dbReference type="NCBI Taxonomy" id="182096"/>
    <lineage>
        <taxon>Eukaryota</taxon>
        <taxon>Fungi</taxon>
        <taxon>Dikarya</taxon>
        <taxon>Ascomycota</taxon>
        <taxon>Pezizomycotina</taxon>
        <taxon>Eurotiomycetes</taxon>
        <taxon>Eurotiomycetidae</taxon>
        <taxon>Eurotiales</taxon>
        <taxon>Aspergillaceae</taxon>
        <taxon>Aspergillus</taxon>
        <taxon>Aspergillus subgen. Aspergillus</taxon>
    </lineage>
</organism>